<name>A0A2T4GPD0_FUSCU</name>
<dbReference type="InterPro" id="IPR001680">
    <property type="entry name" value="WD40_rpt"/>
</dbReference>
<gene>
    <name evidence="5" type="ORF">FCULG_00000175</name>
</gene>
<dbReference type="Gene3D" id="3.40.50.300">
    <property type="entry name" value="P-loop containing nucleotide triphosphate hydrolases"/>
    <property type="match status" value="1"/>
</dbReference>
<dbReference type="PROSITE" id="PS00678">
    <property type="entry name" value="WD_REPEATS_1"/>
    <property type="match status" value="2"/>
</dbReference>
<accession>A0A2T4GPD0</accession>
<comment type="caution">
    <text evidence="5">The sequence shown here is derived from an EMBL/GenBank/DDBJ whole genome shotgun (WGS) entry which is preliminary data.</text>
</comment>
<dbReference type="PRINTS" id="PR00320">
    <property type="entry name" value="GPROTEINBRPT"/>
</dbReference>
<reference evidence="5 6" key="1">
    <citation type="submission" date="2018-02" db="EMBL/GenBank/DDBJ databases">
        <title>Fusarium culmorum secondary metabolites in fungal-bacterial-plant interactions.</title>
        <authorList>
            <person name="Schmidt R."/>
        </authorList>
    </citation>
    <scope>NUCLEOTIDE SEQUENCE [LARGE SCALE GENOMIC DNA]</scope>
    <source>
        <strain evidence="5 6">PV</strain>
    </source>
</reference>
<dbReference type="SMART" id="SM00954">
    <property type="entry name" value="RelA_SpoT"/>
    <property type="match status" value="1"/>
</dbReference>
<dbReference type="InterPro" id="IPR043519">
    <property type="entry name" value="NT_sf"/>
</dbReference>
<evidence type="ECO:0000313" key="5">
    <source>
        <dbReference type="EMBL" id="PTD05416.1"/>
    </source>
</evidence>
<dbReference type="Gene3D" id="2.130.10.10">
    <property type="entry name" value="YVTN repeat-like/Quinoprotein amine dehydrogenase"/>
    <property type="match status" value="2"/>
</dbReference>
<dbReference type="SUPFAM" id="SSF52540">
    <property type="entry name" value="P-loop containing nucleoside triphosphate hydrolases"/>
    <property type="match status" value="1"/>
</dbReference>
<dbReference type="InterPro" id="IPR020472">
    <property type="entry name" value="WD40_PAC1"/>
</dbReference>
<dbReference type="InterPro" id="IPR007685">
    <property type="entry name" value="RelA_SpoT"/>
</dbReference>
<dbReference type="Pfam" id="PF00400">
    <property type="entry name" value="WD40"/>
    <property type="match status" value="3"/>
</dbReference>
<evidence type="ECO:0000256" key="2">
    <source>
        <dbReference type="ARBA" id="ARBA00022737"/>
    </source>
</evidence>
<dbReference type="CDD" id="cd00200">
    <property type="entry name" value="WD40"/>
    <property type="match status" value="1"/>
</dbReference>
<feature type="domain" description="RelA/SpoT" evidence="4">
    <location>
        <begin position="69"/>
        <end position="185"/>
    </location>
</feature>
<dbReference type="PROSITE" id="PS50082">
    <property type="entry name" value="WD_REPEATS_2"/>
    <property type="match status" value="2"/>
</dbReference>
<dbReference type="SUPFAM" id="SSF50978">
    <property type="entry name" value="WD40 repeat-like"/>
    <property type="match status" value="2"/>
</dbReference>
<dbReference type="InterPro" id="IPR019775">
    <property type="entry name" value="WD40_repeat_CS"/>
</dbReference>
<dbReference type="PANTHER" id="PTHR10039">
    <property type="entry name" value="AMELOGENIN"/>
    <property type="match status" value="1"/>
</dbReference>
<sequence length="1542" mass="175654">MHSSNRPQLTYPRLIEERSLAFQNVEHGGSPVEAFLNAWPRLEPHYKSMVETLKMALQHELKVRCTISARVKSLSSITKSIQRREYHRGQRYREVDEIFDDLHDLAGFRIVVDYPSGIAIARDFITKNFQLKYTTENHHVFLHPDAGDPLSSFCGNVFEILVLSLAEGLYNRLSHPLLYKKSSGQLLVKDQKIIDVTHGLSLCYWICVSCMEDRLEGKKSEEIPSPIQEVARLDGNENADMLSLVKATPYSMPASRGDVSLEKCLDSIKDLSTQTMSSDQLHDRLSLVLTNPTQTFTTNVNSGSGGIMQNYGSGSNNTYNAGGNITIGKEDIDDEIRDAFWVVDPQSHKADIEERQGGLIKRSYRWILQHGHFKQWYKEDYPLLWLNGDPGKGKTMCMCGIINHINLQSKRENSGLSPILSYFFCDASYPTFNNATSVLRGIIGSIIFQDSMALSYIRRRFKEFSKPLLDPRIAWPVLKKILVGILGANKAKKTYLIIDALDECRDDRDKLLDLIANQPYMPHVKWLVSSRKWSDIKEVLRRRPRLLGLSLEDNEVAVSAAVDLYITHKVEDLCTMKEYDKNERVAVESHLRSKANNTFLWVSLVCKMLIRTPADLTMMMLESFPSGLDALYRRMLKQIRPSSEHGSDPSFGKLYEKIVSFALSAFRPLSLDELCCLIGDDKITVRRFQGIIDLCGSFLTVQHRTIHFIHESAKEYLLGEKSGFNFHPQHYHFLLFSQSIRNLSQSLHRDMLDQESNQSRQARDALSSFSYQCVHWISHLSECEPAARTQQLMDGSPVDKFLRQKFLFWVETLGHLNSIALGISEMLKLDQILHDHASHLKDLVQDELRYIRYHRFGIGQCPLQVYPLLNLSPIHCMTRKIYESQAPEWLALQHGVDDDWSPCILAIEGHVGTINSVAFSHDGSLLASGSSDGKVMIWDVLTGTCLHTLPGHESHVVALAFSTKNYELASGYQDHTIKIWDANNGTMLHRVGHHSDRVCSLAYSNSGRVLALGSEGTIKLFDELSGVCTMTIQITNSRYEGSCRCIDSVGSIVFTHNDQILSCGISDTVIIWDLRIQDDPYRIQRKKDLFDSRSLVSSQSNEIYFLSASGEPETSPHIHQIRDYQVEIWNPATKIHIRSIKYPAIPNGFSHIPGDGTLFAVIQSNKVGILNHSALEWKQQTRGGSLTSSISPTRDVLAATTHSTIKLWDLLSIPYWDHSPQNIHRSPNFSNDGSLIAVGLEEEGERNMIIWRSCTGDYLSRFTPHRDDFILNFSPDGQMIVLRFPHEIYIRQASENDIMHMFPSPSPNDEITLVFSHDSRWLAIMPVRGSSIRIWDMAAKPIKTSYAKLRYGSAERRKGLSFSHDCKTFAVYDGKYVKLYETKTWLCKLTIRNAARVAPGFHKVIFSLDDKWLATISEYIFQDKTELSIWNMKTMKIVTRVSYPRYWFTVLGLYASRSFRLETDLGTFEIVNNSIQQVASLKYAISDDLQWILQGTKRLLWLPPDFRPLGKYNIEFKFCKACLKFKVAITTSINTLVFFTLS</sequence>
<dbReference type="GO" id="GO:0015969">
    <property type="term" value="P:guanosine tetraphosphate metabolic process"/>
    <property type="evidence" value="ECO:0007669"/>
    <property type="project" value="InterPro"/>
</dbReference>
<dbReference type="EMBL" id="PVEM01000012">
    <property type="protein sequence ID" value="PTD05416.1"/>
    <property type="molecule type" value="Genomic_DNA"/>
</dbReference>
<evidence type="ECO:0000313" key="6">
    <source>
        <dbReference type="Proteomes" id="UP000241587"/>
    </source>
</evidence>
<dbReference type="Gene3D" id="3.30.460.10">
    <property type="entry name" value="Beta Polymerase, domain 2"/>
    <property type="match status" value="1"/>
</dbReference>
<feature type="repeat" description="WD" evidence="3">
    <location>
        <begin position="949"/>
        <end position="990"/>
    </location>
</feature>
<protein>
    <submittedName>
        <fullName evidence="5">Vegetative incompatibility protein HET-E-1</fullName>
    </submittedName>
</protein>
<keyword evidence="6" id="KW-1185">Reference proteome</keyword>
<dbReference type="InterPro" id="IPR036322">
    <property type="entry name" value="WD40_repeat_dom_sf"/>
</dbReference>
<dbReference type="CDD" id="cd05399">
    <property type="entry name" value="NT_Rel-Spo_like"/>
    <property type="match status" value="1"/>
</dbReference>
<dbReference type="SMART" id="SM00320">
    <property type="entry name" value="WD40"/>
    <property type="match status" value="5"/>
</dbReference>
<keyword evidence="1 3" id="KW-0853">WD repeat</keyword>
<dbReference type="OrthoDB" id="538223at2759"/>
<dbReference type="InterPro" id="IPR027417">
    <property type="entry name" value="P-loop_NTPase"/>
</dbReference>
<keyword evidence="2" id="KW-0677">Repeat</keyword>
<dbReference type="Pfam" id="PF24883">
    <property type="entry name" value="NPHP3_N"/>
    <property type="match status" value="1"/>
</dbReference>
<dbReference type="InterPro" id="IPR015943">
    <property type="entry name" value="WD40/YVTN_repeat-like_dom_sf"/>
</dbReference>
<dbReference type="InterPro" id="IPR056884">
    <property type="entry name" value="NPHP3-like_N"/>
</dbReference>
<feature type="repeat" description="WD" evidence="3">
    <location>
        <begin position="907"/>
        <end position="948"/>
    </location>
</feature>
<evidence type="ECO:0000259" key="4">
    <source>
        <dbReference type="SMART" id="SM00954"/>
    </source>
</evidence>
<dbReference type="Proteomes" id="UP000241587">
    <property type="component" value="Unassembled WGS sequence"/>
</dbReference>
<evidence type="ECO:0000256" key="3">
    <source>
        <dbReference type="PROSITE-ProRule" id="PRU00221"/>
    </source>
</evidence>
<dbReference type="PANTHER" id="PTHR10039:SF14">
    <property type="entry name" value="NACHT DOMAIN-CONTAINING PROTEIN"/>
    <property type="match status" value="1"/>
</dbReference>
<evidence type="ECO:0000256" key="1">
    <source>
        <dbReference type="ARBA" id="ARBA00022574"/>
    </source>
</evidence>
<organism evidence="5 6">
    <name type="scientific">Fusarium culmorum</name>
    <dbReference type="NCBI Taxonomy" id="5516"/>
    <lineage>
        <taxon>Eukaryota</taxon>
        <taxon>Fungi</taxon>
        <taxon>Dikarya</taxon>
        <taxon>Ascomycota</taxon>
        <taxon>Pezizomycotina</taxon>
        <taxon>Sordariomycetes</taxon>
        <taxon>Hypocreomycetidae</taxon>
        <taxon>Hypocreales</taxon>
        <taxon>Nectriaceae</taxon>
        <taxon>Fusarium</taxon>
    </lineage>
</organism>
<dbReference type="SUPFAM" id="SSF81301">
    <property type="entry name" value="Nucleotidyltransferase"/>
    <property type="match status" value="1"/>
</dbReference>
<proteinExistence type="predicted"/>
<dbReference type="PROSITE" id="PS50294">
    <property type="entry name" value="WD_REPEATS_REGION"/>
    <property type="match status" value="2"/>
</dbReference>
<dbReference type="OMA" id="CMEDRLE"/>